<proteinExistence type="predicted"/>
<feature type="compositionally biased region" description="Basic and acidic residues" evidence="1">
    <location>
        <begin position="523"/>
        <end position="546"/>
    </location>
</feature>
<dbReference type="InterPro" id="IPR011990">
    <property type="entry name" value="TPR-like_helical_dom_sf"/>
</dbReference>
<dbReference type="SMART" id="SM01100">
    <property type="entry name" value="CRAL_TRIO_N"/>
    <property type="match status" value="1"/>
</dbReference>
<comment type="caution">
    <text evidence="3">The sequence shown here is derived from an EMBL/GenBank/DDBJ whole genome shotgun (WGS) entry which is preliminary data.</text>
</comment>
<keyword evidence="4" id="KW-1185">Reference proteome</keyword>
<feature type="region of interest" description="Disordered" evidence="1">
    <location>
        <begin position="572"/>
        <end position="640"/>
    </location>
</feature>
<evidence type="ECO:0000259" key="2">
    <source>
        <dbReference type="PROSITE" id="PS50191"/>
    </source>
</evidence>
<feature type="compositionally biased region" description="Acidic residues" evidence="1">
    <location>
        <begin position="595"/>
        <end position="627"/>
    </location>
</feature>
<reference evidence="3 4" key="1">
    <citation type="submission" date="2014-05" db="EMBL/GenBank/DDBJ databases">
        <title>Draft genome sequence of a rare smut relative, Tilletiaria anomala UBC 951.</title>
        <authorList>
            <consortium name="DOE Joint Genome Institute"/>
            <person name="Toome M."/>
            <person name="Kuo A."/>
            <person name="Henrissat B."/>
            <person name="Lipzen A."/>
            <person name="Tritt A."/>
            <person name="Yoshinaga Y."/>
            <person name="Zane M."/>
            <person name="Barry K."/>
            <person name="Grigoriev I.V."/>
            <person name="Spatafora J.W."/>
            <person name="Aimea M.C."/>
        </authorList>
    </citation>
    <scope>NUCLEOTIDE SEQUENCE [LARGE SCALE GENOMIC DNA]</scope>
    <source>
        <strain evidence="3 4">UBC 951</strain>
    </source>
</reference>
<dbReference type="Pfam" id="PF00650">
    <property type="entry name" value="CRAL_TRIO"/>
    <property type="match status" value="1"/>
</dbReference>
<feature type="region of interest" description="Disordered" evidence="1">
    <location>
        <begin position="46"/>
        <end position="89"/>
    </location>
</feature>
<dbReference type="HOGENOM" id="CLU_002992_0_0_1"/>
<evidence type="ECO:0000313" key="3">
    <source>
        <dbReference type="EMBL" id="KDN46456.1"/>
    </source>
</evidence>
<feature type="region of interest" description="Disordered" evidence="1">
    <location>
        <begin position="1269"/>
        <end position="1342"/>
    </location>
</feature>
<sequence length="1342" mass="151929">MSTKKNFDGEDVLEGHMGNLTADQQVKIREFYHKFFELFDRNKHVSEDLDKRGGPNAANKGGKEVQSNVKDNKSGKDIPKDDKAKEEAKKAEEMKEMNKFLDTYGGPYLRRASWDFAKADFMDAAVLRFLRARKWDVDRAMAMLCAALCFRLEVDIEGMILKGENGMKDVPGFLNQFRRGISYIRGNSEKPGEYPIYFIHVARHFTNAQKHEALQQFVLLAMENARQLTTPPYEKAIIVFDLQGFGLKNMDWQCVLFLVRCLEAYYPESLQRIYVHGAPWIFRGIWQVLQPMLDPVVRDKIKFSSKAKDLEEYIPPSKLREGMGGTMDWDWDYTEPDPHENDLQKRTDISDEIKMELRDLQNKFEQLTKEWIEKTEHDDDDPDLAFKRLVVQKQIRLKQLQLNPYVRAVNVYQRQGILTEDNSHEWEYPQKDGKKPRQRIGERHSIPALLKWLKDNGQDTMEDSYGHKYGACGVARSHDLIPPFARTKDDKNTPLSSALAKSEKMRTNRNEEQTSEGATGAAFRHERSHSARAPPNEEKSHQKFTETQEGPQRQTYTGAIVGAATGAAAAGATSYANGRDNGEQHLHPQNGHDGEEYDETEEYEETEEYDEDEDTSYNDEVGSDISDESITPETSVIPSYIPAKPPKAADVKISDNDCREDLGHVREAMSLFLNSRMKEAEEVCLQGAGHRMYKAEGMALINTVKSIMTFEPEDLETAIHSCKHAMNVASVLRKKKGAVGKLLTGKKNSFKDLSLVQLHAELVLAESQLLKCILGIFYAGDAIAFIKQAFSLRSAYFLMRELYKFVEYADAAAEEASISGKKSSLLLDQDFRSGVYVGNGLCSLILSMLPHRALKMMEGFGFVGDRRWALELFARAGGWSKNKPLPSISADEEGVRRPLCDIAICLYHLIISAYIPVTDVDFEFADKVLSWDLDRFPQGIFFLYFSARLYASQALPEKAIEYFRNAIESQREYKQLHHLCFWDLSLTYLSTCDFARAYECYDVLSRESNWSKAIYQYAKAVMLYETGMDDRAKSATVMRTVPKLTKKIAGKQIPFEKFVTLKAKKYVEHNNRLPLPGIEFSYIWHCMQQTPVFLLVENTLTRIDEFIDDLERYADPKAYGTGESEYWSAYCLAFFLRGVALRFVAYPSEHTVVRSPPEDAVGSHDEVVQDAVQSFQKVLQHGGQLDEVDRYLVYFAHYELGRLKDCMGDEAGARKEFKLVMSGKPLEAKGKSTLAGGAQASYLLNNMCQIRTHAALETLRIQRGPSKGSFFSDSGSLTHGSSIGGSISSRSISRGSRSSMTPASSATTRSRGESFASSKRASSIRENGLPPRARGAADASCY</sequence>
<feature type="compositionally biased region" description="Polar residues" evidence="1">
    <location>
        <begin position="1269"/>
        <end position="1279"/>
    </location>
</feature>
<dbReference type="GO" id="GO:0005741">
    <property type="term" value="C:mitochondrial outer membrane"/>
    <property type="evidence" value="ECO:0007669"/>
    <property type="project" value="TreeGrafter"/>
</dbReference>
<feature type="compositionally biased region" description="Basic and acidic residues" evidence="1">
    <location>
        <begin position="580"/>
        <end position="594"/>
    </location>
</feature>
<dbReference type="OrthoDB" id="43460at2759"/>
<dbReference type="InterPro" id="IPR036865">
    <property type="entry name" value="CRAL-TRIO_dom_sf"/>
</dbReference>
<evidence type="ECO:0000313" key="4">
    <source>
        <dbReference type="Proteomes" id="UP000027361"/>
    </source>
</evidence>
<dbReference type="PANTHER" id="PTHR31859:SF1">
    <property type="entry name" value="TETRATRICOPEPTIDE REPEAT PROTEIN 39C"/>
    <property type="match status" value="1"/>
</dbReference>
<dbReference type="Pfam" id="PF10300">
    <property type="entry name" value="Iml2-TPR_39"/>
    <property type="match status" value="1"/>
</dbReference>
<dbReference type="InterPro" id="IPR001251">
    <property type="entry name" value="CRAL-TRIO_dom"/>
</dbReference>
<dbReference type="CDD" id="cd00170">
    <property type="entry name" value="SEC14"/>
    <property type="match status" value="1"/>
</dbReference>
<dbReference type="STRING" id="1037660.A0A066VYB1"/>
<evidence type="ECO:0000256" key="1">
    <source>
        <dbReference type="SAM" id="MobiDB-lite"/>
    </source>
</evidence>
<feature type="domain" description="CRAL-TRIO" evidence="2">
    <location>
        <begin position="170"/>
        <end position="331"/>
    </location>
</feature>
<dbReference type="InParanoid" id="A0A066VYB1"/>
<dbReference type="Gene3D" id="1.25.40.10">
    <property type="entry name" value="Tetratricopeptide repeat domain"/>
    <property type="match status" value="1"/>
</dbReference>
<feature type="compositionally biased region" description="Low complexity" evidence="1">
    <location>
        <begin position="1280"/>
        <end position="1299"/>
    </location>
</feature>
<dbReference type="GeneID" id="25261271"/>
<dbReference type="InterPro" id="IPR036273">
    <property type="entry name" value="CRAL/TRIO_N_dom_sf"/>
</dbReference>
<dbReference type="EMBL" id="JMSN01000035">
    <property type="protein sequence ID" value="KDN46456.1"/>
    <property type="molecule type" value="Genomic_DNA"/>
</dbReference>
<dbReference type="SUPFAM" id="SSF48452">
    <property type="entry name" value="TPR-like"/>
    <property type="match status" value="1"/>
</dbReference>
<protein>
    <recommendedName>
        <fullName evidence="2">CRAL-TRIO domain-containing protein</fullName>
    </recommendedName>
</protein>
<feature type="compositionally biased region" description="Polar residues" evidence="1">
    <location>
        <begin position="1300"/>
        <end position="1325"/>
    </location>
</feature>
<gene>
    <name evidence="3" type="ORF">K437DRAFT_107420</name>
</gene>
<dbReference type="InterPro" id="IPR019412">
    <property type="entry name" value="IML2/TPR_39"/>
</dbReference>
<dbReference type="GO" id="GO:0005829">
    <property type="term" value="C:cytosol"/>
    <property type="evidence" value="ECO:0007669"/>
    <property type="project" value="TreeGrafter"/>
</dbReference>
<dbReference type="RefSeq" id="XP_013243545.1">
    <property type="nucleotide sequence ID" value="XM_013388091.1"/>
</dbReference>
<accession>A0A066VYB1</accession>
<dbReference type="InterPro" id="IPR011074">
    <property type="entry name" value="CRAL/TRIO_N_dom"/>
</dbReference>
<feature type="compositionally biased region" description="Basic and acidic residues" evidence="1">
    <location>
        <begin position="501"/>
        <end position="512"/>
    </location>
</feature>
<dbReference type="SUPFAM" id="SSF46938">
    <property type="entry name" value="CRAL/TRIO N-terminal domain"/>
    <property type="match status" value="1"/>
</dbReference>
<feature type="region of interest" description="Disordered" evidence="1">
    <location>
        <begin position="483"/>
        <end position="553"/>
    </location>
</feature>
<organism evidence="3 4">
    <name type="scientific">Tilletiaria anomala (strain ATCC 24038 / CBS 436.72 / UBC 951)</name>
    <dbReference type="NCBI Taxonomy" id="1037660"/>
    <lineage>
        <taxon>Eukaryota</taxon>
        <taxon>Fungi</taxon>
        <taxon>Dikarya</taxon>
        <taxon>Basidiomycota</taxon>
        <taxon>Ustilaginomycotina</taxon>
        <taxon>Exobasidiomycetes</taxon>
        <taxon>Georgefischeriales</taxon>
        <taxon>Tilletiariaceae</taxon>
        <taxon>Tilletiaria</taxon>
    </lineage>
</organism>
<dbReference type="SMART" id="SM00516">
    <property type="entry name" value="SEC14"/>
    <property type="match status" value="1"/>
</dbReference>
<feature type="compositionally biased region" description="Basic and acidic residues" evidence="1">
    <location>
        <begin position="70"/>
        <end position="89"/>
    </location>
</feature>
<dbReference type="PROSITE" id="PS50191">
    <property type="entry name" value="CRAL_TRIO"/>
    <property type="match status" value="1"/>
</dbReference>
<name>A0A066VYB1_TILAU</name>
<dbReference type="Pfam" id="PF03765">
    <property type="entry name" value="CRAL_TRIO_N"/>
    <property type="match status" value="1"/>
</dbReference>
<feature type="compositionally biased region" description="Polar residues" evidence="1">
    <location>
        <begin position="628"/>
        <end position="637"/>
    </location>
</feature>
<dbReference type="Gene3D" id="3.40.525.10">
    <property type="entry name" value="CRAL-TRIO lipid binding domain"/>
    <property type="match status" value="1"/>
</dbReference>
<dbReference type="OMA" id="FARAYEC"/>
<dbReference type="GO" id="GO:0005634">
    <property type="term" value="C:nucleus"/>
    <property type="evidence" value="ECO:0007669"/>
    <property type="project" value="TreeGrafter"/>
</dbReference>
<dbReference type="SUPFAM" id="SSF52087">
    <property type="entry name" value="CRAL/TRIO domain"/>
    <property type="match status" value="1"/>
</dbReference>
<dbReference type="PANTHER" id="PTHR31859">
    <property type="entry name" value="TETRATRICOPEPTIDE REPEAT PROTEIN 39 FAMILY MEMBER"/>
    <property type="match status" value="1"/>
</dbReference>
<dbReference type="Proteomes" id="UP000027361">
    <property type="component" value="Unassembled WGS sequence"/>
</dbReference>